<keyword evidence="2 7" id="KW-0812">Transmembrane</keyword>
<dbReference type="HAMAP" id="MF_02065">
    <property type="entry name" value="MltG"/>
    <property type="match status" value="1"/>
</dbReference>
<comment type="subcellular location">
    <subcellularLocation>
        <location evidence="7">Cell membrane</location>
        <topology evidence="7">Single-pass membrane protein</topology>
    </subcellularLocation>
</comment>
<keyword evidence="1 7" id="KW-1003">Cell membrane</keyword>
<dbReference type="GO" id="GO:0005886">
    <property type="term" value="C:plasma membrane"/>
    <property type="evidence" value="ECO:0007669"/>
    <property type="project" value="UniProtKB-SubCell"/>
</dbReference>
<gene>
    <name evidence="7" type="primary">mltG</name>
    <name evidence="8" type="ORF">A1sIIB76_03440</name>
</gene>
<dbReference type="AlphaFoldDB" id="A0AAC9YWS5"/>
<evidence type="ECO:0000256" key="4">
    <source>
        <dbReference type="ARBA" id="ARBA00023136"/>
    </source>
</evidence>
<comment type="function">
    <text evidence="7">Functions as a peptidoglycan terminase that cleaves nascent peptidoglycan strands endolytically to terminate their elongation.</text>
</comment>
<dbReference type="PANTHER" id="PTHR30518:SF2">
    <property type="entry name" value="ENDOLYTIC MUREIN TRANSGLYCOSYLASE"/>
    <property type="match status" value="1"/>
</dbReference>
<evidence type="ECO:0000256" key="5">
    <source>
        <dbReference type="ARBA" id="ARBA00023239"/>
    </source>
</evidence>
<dbReference type="RefSeq" id="WP_095684733.1">
    <property type="nucleotide sequence ID" value="NZ_CP016775.1"/>
</dbReference>
<evidence type="ECO:0000256" key="6">
    <source>
        <dbReference type="ARBA" id="ARBA00023316"/>
    </source>
</evidence>
<keyword evidence="5 7" id="KW-0456">Lyase</keyword>
<sequence>MKNLLRIPIVRVGLAGVAVFVVTFGLDSLRNLDSSAPDFSCGAASAEEVLIRIESGEAGSSIGASLASAGVIKSSEAYFRLAVADARAAKVAPGTHRVQKNLCAADSLEQLLDSKRIVGLINISEGMWVNEVLPQLYRSGFKVQEVKSALTALTKPKGFDQLEGLLFPAQYSFASTTSADVALASMVSRAEKEMRNAGFYSSETGYTPAQLLVIASLIQAEGGEKDFTKVSQVVRNRLKKGMPLQFDSTVHYVMQSRGNIFLSTKSTMLSSSYNTYRKYGLPPGPINNPGASAMRAAVTPQEGDWLYFITVAPGDTRFTADIAQFNALKYEYKKNLRAGKFRSQK</sequence>
<dbReference type="NCBIfam" id="TIGR00247">
    <property type="entry name" value="endolytic transglycosylase MltG"/>
    <property type="match status" value="1"/>
</dbReference>
<accession>A0AAC9YWS5</accession>
<keyword evidence="4 7" id="KW-0472">Membrane</keyword>
<dbReference type="EC" id="4.2.2.29" evidence="7"/>
<dbReference type="GO" id="GO:0009252">
    <property type="term" value="P:peptidoglycan biosynthetic process"/>
    <property type="evidence" value="ECO:0007669"/>
    <property type="project" value="UniProtKB-UniRule"/>
</dbReference>
<protein>
    <recommendedName>
        <fullName evidence="7">Endolytic murein transglycosylase</fullName>
        <ecNumber evidence="7">4.2.2.29</ecNumber>
    </recommendedName>
    <alternativeName>
        <fullName evidence="7">Peptidoglycan lytic transglycosylase</fullName>
    </alternativeName>
    <alternativeName>
        <fullName evidence="7">Peptidoglycan polymerization terminase</fullName>
    </alternativeName>
</protein>
<keyword evidence="6 7" id="KW-0961">Cell wall biogenesis/degradation</keyword>
<organism evidence="8 9">
    <name type="scientific">Candidatus Planktophila versatilis</name>
    <dbReference type="NCBI Taxonomy" id="1884905"/>
    <lineage>
        <taxon>Bacteria</taxon>
        <taxon>Bacillati</taxon>
        <taxon>Actinomycetota</taxon>
        <taxon>Actinomycetes</taxon>
        <taxon>Candidatus Nanopelagicales</taxon>
        <taxon>Candidatus Nanopelagicaceae</taxon>
        <taxon>Candidatus Planktophila</taxon>
    </lineage>
</organism>
<evidence type="ECO:0000256" key="7">
    <source>
        <dbReference type="HAMAP-Rule" id="MF_02065"/>
    </source>
</evidence>
<evidence type="ECO:0000256" key="3">
    <source>
        <dbReference type="ARBA" id="ARBA00022989"/>
    </source>
</evidence>
<reference evidence="8 9" key="1">
    <citation type="submission" date="2016-07" db="EMBL/GenBank/DDBJ databases">
        <title>High microdiversification within the ubiquitous acI lineage of Actinobacteria.</title>
        <authorList>
            <person name="Neuenschwander S.M."/>
            <person name="Salcher M."/>
            <person name="Ghai R."/>
            <person name="Pernthaler J."/>
        </authorList>
    </citation>
    <scope>NUCLEOTIDE SEQUENCE [LARGE SCALE GENOMIC DNA]</scope>
    <source>
        <strain evidence="8">MMS-IIB-76</strain>
    </source>
</reference>
<dbReference type="InterPro" id="IPR003770">
    <property type="entry name" value="MLTG-like"/>
</dbReference>
<dbReference type="Proteomes" id="UP000217194">
    <property type="component" value="Chromosome"/>
</dbReference>
<evidence type="ECO:0000256" key="1">
    <source>
        <dbReference type="ARBA" id="ARBA00022475"/>
    </source>
</evidence>
<comment type="catalytic activity">
    <reaction evidence="7">
        <text>a peptidoglycan chain = a peptidoglycan chain with N-acetyl-1,6-anhydromuramyl-[peptide] at the reducing end + a peptidoglycan chain with N-acetylglucosamine at the non-reducing end.</text>
        <dbReference type="EC" id="4.2.2.29"/>
    </reaction>
</comment>
<feature type="transmembrane region" description="Helical" evidence="7">
    <location>
        <begin position="7"/>
        <end position="26"/>
    </location>
</feature>
<evidence type="ECO:0000256" key="2">
    <source>
        <dbReference type="ARBA" id="ARBA00022692"/>
    </source>
</evidence>
<dbReference type="PANTHER" id="PTHR30518">
    <property type="entry name" value="ENDOLYTIC MUREIN TRANSGLYCOSYLASE"/>
    <property type="match status" value="1"/>
</dbReference>
<keyword evidence="3 7" id="KW-1133">Transmembrane helix</keyword>
<proteinExistence type="inferred from homology"/>
<dbReference type="Pfam" id="PF02618">
    <property type="entry name" value="YceG"/>
    <property type="match status" value="1"/>
</dbReference>
<comment type="similarity">
    <text evidence="7">Belongs to the transglycosylase MltG family.</text>
</comment>
<dbReference type="GO" id="GO:0008932">
    <property type="term" value="F:lytic endotransglycosylase activity"/>
    <property type="evidence" value="ECO:0007669"/>
    <property type="project" value="UniProtKB-UniRule"/>
</dbReference>
<evidence type="ECO:0000313" key="9">
    <source>
        <dbReference type="Proteomes" id="UP000217194"/>
    </source>
</evidence>
<feature type="site" description="Important for catalytic activity" evidence="7">
    <location>
        <position position="221"/>
    </location>
</feature>
<dbReference type="Gene3D" id="3.30.1490.480">
    <property type="entry name" value="Endolytic murein transglycosylase"/>
    <property type="match status" value="1"/>
</dbReference>
<dbReference type="GO" id="GO:0071555">
    <property type="term" value="P:cell wall organization"/>
    <property type="evidence" value="ECO:0007669"/>
    <property type="project" value="UniProtKB-KW"/>
</dbReference>
<name>A0AAC9YWS5_9ACTN</name>
<dbReference type="EMBL" id="CP016778">
    <property type="protein sequence ID" value="ASY22623.1"/>
    <property type="molecule type" value="Genomic_DNA"/>
</dbReference>
<evidence type="ECO:0000313" key="8">
    <source>
        <dbReference type="EMBL" id="ASY22623.1"/>
    </source>
</evidence>